<dbReference type="Gene3D" id="3.40.720.10">
    <property type="entry name" value="Alkaline Phosphatase, subunit A"/>
    <property type="match status" value="1"/>
</dbReference>
<keyword evidence="2" id="KW-1185">Reference proteome</keyword>
<dbReference type="EMBL" id="ANOG01000365">
    <property type="protein sequence ID" value="EMI20486.1"/>
    <property type="molecule type" value="Genomic_DNA"/>
</dbReference>
<dbReference type="PANTHER" id="PTHR43737:SF1">
    <property type="entry name" value="DUF1501 DOMAIN-CONTAINING PROTEIN"/>
    <property type="match status" value="1"/>
</dbReference>
<accession>M5RMR2</accession>
<dbReference type="Proteomes" id="UP000011991">
    <property type="component" value="Unassembled WGS sequence"/>
</dbReference>
<dbReference type="Pfam" id="PF07394">
    <property type="entry name" value="DUF1501"/>
    <property type="match status" value="1"/>
</dbReference>
<reference evidence="1 2" key="1">
    <citation type="journal article" date="2013" name="Mar. Genomics">
        <title>Expression of sulfatases in Rhodopirellula baltica and the diversity of sulfatases in the genus Rhodopirellula.</title>
        <authorList>
            <person name="Wegner C.E."/>
            <person name="Richter-Heitmann T."/>
            <person name="Klindworth A."/>
            <person name="Klockow C."/>
            <person name="Richter M."/>
            <person name="Achstetter T."/>
            <person name="Glockner F.O."/>
            <person name="Harder J."/>
        </authorList>
    </citation>
    <scope>NUCLEOTIDE SEQUENCE [LARGE SCALE GENOMIC DNA]</scope>
    <source>
        <strain evidence="1 2">SM1</strain>
    </source>
</reference>
<gene>
    <name evidence="1" type="ORF">RMSM_02589</name>
</gene>
<dbReference type="InterPro" id="IPR010869">
    <property type="entry name" value="DUF1501"/>
</dbReference>
<dbReference type="RefSeq" id="WP_008695895.1">
    <property type="nucleotide sequence ID" value="NZ_ANOG01000365.1"/>
</dbReference>
<sequence>MDLFQTTETLDNRRRFLTNAGMGLGAAAMTSLLGQPRLAQAAAASSSDNIPSGCHFAPKAKRVIFLFMAGAPSQIDLFDPKPELEKQFNKPLPPTVSMGQRVTAMTKGKEQLIMPSPFKFEQKGESGLWMSELLPHLSSQVDKLCFVDSMNTDAINHDPGKTSFCTGAEIPGKPSMGAWLSYGLGSLNKDLPDYVVMPSAYWSGKVNVQALYSRLWGSGFLPSKHQGTSFQTTGDPVLFLSNPTGVDAGIRRRMLDSLGQLNRKHFGEIGDPEIETTIAQQEMAFRMQTSVPELTDISDETQETLAMYGPEVNNPGSYARNCLLARRMAERDVRFIQLFHRGWDHHTRLPVNLRGQCQDVDQPTTALLRDLEQRGLLKDTLVVFAGEFGRTVYCQGKLDAETYGRDHHPRCFTALLAGGGIKGGMRYGVTDEFSYNVVSDGVHVRDLHATMLHLLGVDHKRLTFPFQGLEQKLTGVEPARVVKEIIA</sequence>
<dbReference type="AlphaFoldDB" id="M5RMR2"/>
<evidence type="ECO:0000313" key="1">
    <source>
        <dbReference type="EMBL" id="EMI20486.1"/>
    </source>
</evidence>
<comment type="caution">
    <text evidence="1">The sequence shown here is derived from an EMBL/GenBank/DDBJ whole genome shotgun (WGS) entry which is preliminary data.</text>
</comment>
<dbReference type="PANTHER" id="PTHR43737">
    <property type="entry name" value="BLL7424 PROTEIN"/>
    <property type="match status" value="1"/>
</dbReference>
<evidence type="ECO:0000313" key="2">
    <source>
        <dbReference type="Proteomes" id="UP000011991"/>
    </source>
</evidence>
<name>M5RMR2_9BACT</name>
<dbReference type="SUPFAM" id="SSF53649">
    <property type="entry name" value="Alkaline phosphatase-like"/>
    <property type="match status" value="1"/>
</dbReference>
<protein>
    <submittedName>
        <fullName evidence="1">Secreted protein containing DUF1501</fullName>
    </submittedName>
</protein>
<dbReference type="InterPro" id="IPR017850">
    <property type="entry name" value="Alkaline_phosphatase_core_sf"/>
</dbReference>
<dbReference type="InterPro" id="IPR006311">
    <property type="entry name" value="TAT_signal"/>
</dbReference>
<proteinExistence type="predicted"/>
<dbReference type="PATRIC" id="fig|1265738.3.peg.2604"/>
<organism evidence="1 2">
    <name type="scientific">Rhodopirellula maiorica SM1</name>
    <dbReference type="NCBI Taxonomy" id="1265738"/>
    <lineage>
        <taxon>Bacteria</taxon>
        <taxon>Pseudomonadati</taxon>
        <taxon>Planctomycetota</taxon>
        <taxon>Planctomycetia</taxon>
        <taxon>Pirellulales</taxon>
        <taxon>Pirellulaceae</taxon>
        <taxon>Novipirellula</taxon>
    </lineage>
</organism>
<dbReference type="OrthoDB" id="127333at2"/>
<dbReference type="PROSITE" id="PS51318">
    <property type="entry name" value="TAT"/>
    <property type="match status" value="1"/>
</dbReference>